<keyword evidence="1" id="KW-0472">Membrane</keyword>
<keyword evidence="1" id="KW-1133">Transmembrane helix</keyword>
<organism evidence="2 3">
    <name type="scientific">Haemophilus paracuniculus</name>
    <dbReference type="NCBI Taxonomy" id="734"/>
    <lineage>
        <taxon>Bacteria</taxon>
        <taxon>Pseudomonadati</taxon>
        <taxon>Pseudomonadota</taxon>
        <taxon>Gammaproteobacteria</taxon>
        <taxon>Pasteurellales</taxon>
        <taxon>Pasteurellaceae</taxon>
        <taxon>Haemophilus</taxon>
    </lineage>
</organism>
<name>A0A1T0APU3_9PAST</name>
<feature type="transmembrane region" description="Helical" evidence="1">
    <location>
        <begin position="70"/>
        <end position="96"/>
    </location>
</feature>
<dbReference type="AlphaFoldDB" id="A0A1T0APU3"/>
<sequence length="188" mass="21413">MMDFIRATVPFLYTMNPDKLLVGVVTLVFILLWIKEKSFIDAIIRTIGVGIISFIGFVIAVFLFDRVNPVDILAVILFTLIALIVVGIISSIIRAINKKVKDRRIAQEEAEKEKAFYTCDKCGKEDALQYVNTTEEDRYIGSKSVYEKTAKGNYKTRYVKCTKVVEKDHYECKFCGAGYSTKHTRELS</sequence>
<evidence type="ECO:0000313" key="3">
    <source>
        <dbReference type="Proteomes" id="UP000190867"/>
    </source>
</evidence>
<keyword evidence="1" id="KW-0812">Transmembrane</keyword>
<evidence type="ECO:0000313" key="2">
    <source>
        <dbReference type="EMBL" id="OOR98072.1"/>
    </source>
</evidence>
<feature type="transmembrane region" description="Helical" evidence="1">
    <location>
        <begin position="42"/>
        <end position="64"/>
    </location>
</feature>
<dbReference type="Proteomes" id="UP000190867">
    <property type="component" value="Unassembled WGS sequence"/>
</dbReference>
<accession>A0A1T0APU3</accession>
<evidence type="ECO:0000256" key="1">
    <source>
        <dbReference type="SAM" id="Phobius"/>
    </source>
</evidence>
<keyword evidence="3" id="KW-1185">Reference proteome</keyword>
<dbReference type="STRING" id="734.B0187_09740"/>
<feature type="transmembrane region" description="Helical" evidence="1">
    <location>
        <begin position="20"/>
        <end position="35"/>
    </location>
</feature>
<proteinExistence type="predicted"/>
<reference evidence="2 3" key="1">
    <citation type="submission" date="2017-02" db="EMBL/GenBank/DDBJ databases">
        <title>Draft genome sequence of Haemophilus paracuniculus CCUG 43573 type strain.</title>
        <authorList>
            <person name="Engstrom-Jakobsson H."/>
            <person name="Salva-Serra F."/>
            <person name="Thorell K."/>
            <person name="Gonzales-Siles L."/>
            <person name="Karlsson R."/>
            <person name="Boulund F."/>
            <person name="Engstrand L."/>
            <person name="Kristiansson E."/>
            <person name="Moore E."/>
        </authorList>
    </citation>
    <scope>NUCLEOTIDE SEQUENCE [LARGE SCALE GENOMIC DNA]</scope>
    <source>
        <strain evidence="2 3">CCUG 43573</strain>
    </source>
</reference>
<comment type="caution">
    <text evidence="2">The sequence shown here is derived from an EMBL/GenBank/DDBJ whole genome shotgun (WGS) entry which is preliminary data.</text>
</comment>
<dbReference type="EMBL" id="MUYA01000019">
    <property type="protein sequence ID" value="OOR98072.1"/>
    <property type="molecule type" value="Genomic_DNA"/>
</dbReference>
<protein>
    <submittedName>
        <fullName evidence="2">Uncharacterized protein</fullName>
    </submittedName>
</protein>
<dbReference type="RefSeq" id="WP_078237654.1">
    <property type="nucleotide sequence ID" value="NZ_MUYA01000019.1"/>
</dbReference>
<gene>
    <name evidence="2" type="ORF">B0187_09740</name>
</gene>